<dbReference type="CDD" id="cd00452">
    <property type="entry name" value="KDPG_aldolase"/>
    <property type="match status" value="1"/>
</dbReference>
<dbReference type="NCBIfam" id="NF006600">
    <property type="entry name" value="PRK09140.1"/>
    <property type="match status" value="1"/>
</dbReference>
<dbReference type="EMBL" id="JACHTE010000001">
    <property type="protein sequence ID" value="MBB1086979.1"/>
    <property type="molecule type" value="Genomic_DNA"/>
</dbReference>
<evidence type="ECO:0000256" key="2">
    <source>
        <dbReference type="ARBA" id="ARBA00006906"/>
    </source>
</evidence>
<organism evidence="6 7">
    <name type="scientific">Marilutibacter penaei</name>
    <dbReference type="NCBI Taxonomy" id="2759900"/>
    <lineage>
        <taxon>Bacteria</taxon>
        <taxon>Pseudomonadati</taxon>
        <taxon>Pseudomonadota</taxon>
        <taxon>Gammaproteobacteria</taxon>
        <taxon>Lysobacterales</taxon>
        <taxon>Lysobacteraceae</taxon>
        <taxon>Marilutibacter</taxon>
    </lineage>
</organism>
<reference evidence="6 7" key="1">
    <citation type="submission" date="2020-07" db="EMBL/GenBank/DDBJ databases">
        <authorList>
            <person name="Xu S."/>
            <person name="Li A."/>
        </authorList>
    </citation>
    <scope>NUCLEOTIDE SEQUENCE [LARGE SCALE GENOMIC DNA]</scope>
    <source>
        <strain evidence="6 7">SG-8</strain>
    </source>
</reference>
<dbReference type="PROSITE" id="PS00160">
    <property type="entry name" value="ALDOLASE_KDPG_KHG_2"/>
    <property type="match status" value="1"/>
</dbReference>
<gene>
    <name evidence="6" type="ORF">H4F99_00595</name>
</gene>
<keyword evidence="5" id="KW-0119">Carbohydrate metabolism</keyword>
<protein>
    <submittedName>
        <fullName evidence="6">2-dehydro-3-deoxy-6-phosphogalactonate aldolase</fullName>
        <ecNumber evidence="6">4.1.2.21</ecNumber>
    </submittedName>
</protein>
<evidence type="ECO:0000256" key="1">
    <source>
        <dbReference type="ARBA" id="ARBA00004761"/>
    </source>
</evidence>
<comment type="subunit">
    <text evidence="3">Homotrimer.</text>
</comment>
<evidence type="ECO:0000313" key="7">
    <source>
        <dbReference type="Proteomes" id="UP000552587"/>
    </source>
</evidence>
<name>A0A7W3U142_9GAMM</name>
<accession>A0A7W3U142</accession>
<evidence type="ECO:0000313" key="6">
    <source>
        <dbReference type="EMBL" id="MBB1086979.1"/>
    </source>
</evidence>
<dbReference type="PANTHER" id="PTHR30246">
    <property type="entry name" value="2-KETO-3-DEOXY-6-PHOSPHOGLUCONATE ALDOLASE"/>
    <property type="match status" value="1"/>
</dbReference>
<dbReference type="Gene3D" id="3.20.20.70">
    <property type="entry name" value="Aldolase class I"/>
    <property type="match status" value="1"/>
</dbReference>
<evidence type="ECO:0000256" key="5">
    <source>
        <dbReference type="ARBA" id="ARBA00023277"/>
    </source>
</evidence>
<dbReference type="RefSeq" id="WP_182667773.1">
    <property type="nucleotide sequence ID" value="NZ_JACHTE010000001.1"/>
</dbReference>
<comment type="pathway">
    <text evidence="1">Carbohydrate acid metabolism.</text>
</comment>
<dbReference type="Pfam" id="PF01081">
    <property type="entry name" value="Aldolase"/>
    <property type="match status" value="1"/>
</dbReference>
<evidence type="ECO:0000256" key="4">
    <source>
        <dbReference type="ARBA" id="ARBA00023239"/>
    </source>
</evidence>
<dbReference type="Proteomes" id="UP000552587">
    <property type="component" value="Unassembled WGS sequence"/>
</dbReference>
<evidence type="ECO:0000256" key="3">
    <source>
        <dbReference type="ARBA" id="ARBA00011233"/>
    </source>
</evidence>
<keyword evidence="4 6" id="KW-0456">Lyase</keyword>
<comment type="caution">
    <text evidence="6">The sequence shown here is derived from an EMBL/GenBank/DDBJ whole genome shotgun (WGS) entry which is preliminary data.</text>
</comment>
<dbReference type="AlphaFoldDB" id="A0A7W3U142"/>
<dbReference type="InterPro" id="IPR031338">
    <property type="entry name" value="KDPG/KHG_AS_2"/>
</dbReference>
<dbReference type="InterPro" id="IPR013785">
    <property type="entry name" value="Aldolase_TIM"/>
</dbReference>
<comment type="similarity">
    <text evidence="2">Belongs to the KHG/KDPG aldolase family.</text>
</comment>
<sequence length="210" mass="21327">MTEPPGGALPFRLPLVAILRGITPDDVLAHVEALVESGYDAIEVPLNSPGTFDSIARAREAFGGRARFGAGTVLARADIDALHATGIDFIVTPNTDPAVIAHAAGLDIDVIAGIGTATEAFAALAAGARMLKLFPASVYGPGMVRALRSVLPPVPLLAVGGITPASLPAFLDAGCAGAGLGGELYRAGQDVSRTRGAANAFVRAWQEHAA</sequence>
<dbReference type="SUPFAM" id="SSF51569">
    <property type="entry name" value="Aldolase"/>
    <property type="match status" value="1"/>
</dbReference>
<dbReference type="PANTHER" id="PTHR30246:SF1">
    <property type="entry name" value="2-DEHYDRO-3-DEOXY-6-PHOSPHOGALACTONATE ALDOLASE-RELATED"/>
    <property type="match status" value="1"/>
</dbReference>
<dbReference type="InterPro" id="IPR000887">
    <property type="entry name" value="Aldlse_KDPG_KHG"/>
</dbReference>
<keyword evidence="7" id="KW-1185">Reference proteome</keyword>
<proteinExistence type="inferred from homology"/>
<dbReference type="GO" id="GO:0008674">
    <property type="term" value="F:2-dehydro-3-deoxy-6-phosphogalactonate aldolase activity"/>
    <property type="evidence" value="ECO:0007669"/>
    <property type="project" value="UniProtKB-EC"/>
</dbReference>
<dbReference type="EC" id="4.1.2.21" evidence="6"/>